<protein>
    <submittedName>
        <fullName evidence="2">Uncharacterized protein</fullName>
    </submittedName>
</protein>
<evidence type="ECO:0000313" key="3">
    <source>
        <dbReference type="Proteomes" id="UP001140074"/>
    </source>
</evidence>
<gene>
    <name evidence="2" type="ORF">GGH94_003054</name>
</gene>
<dbReference type="Proteomes" id="UP001140074">
    <property type="component" value="Unassembled WGS sequence"/>
</dbReference>
<sequence>MWETLERQQRRQAMVERREQVPELALSRSSISVPTSSPYRVLQLVLDYLSPVPGPSCTSNGLLAHLRSLQRVAAVNREWRAVALPMSYRTAYVIIGYPLDSLDACDSDDKGMLSDGSDNSASEDDVHAVNTDGQGEVKGGDDWDSGDDEELLNTIGLSRDGVEICLNTNIGLIHAMGQTGNVREVQIIVQGMGQTAGQLLHQLLLAELGRHMWPAVERLRIDMRDSSSTTWTYTTAEEEPKAVEELNNLLSDILPSLREIKFYGPHSKAIYSCVLVERLIKERLHRPESLRAVRVKSDCWPKLADDCDLRKTDLPVYIECMEIDGPDETYMMPIPTMVADTLVDLKLNPLIMGYEWKLFEYLGDLCSTKKDGFLKASAVILFVEIAGARTEEITNHRRHSGYNSKHLYRDWDAHFCDRSFDSDSSGSGDSEEEEDSDEDCHYYLSNLHGQVSKRFANVPDYDTPEFPMLTSLDSMDNYDATVINKVLSTACPGLQHLALAVIIDKDSQLSFPAPPFADSLRSLTLEGEYGQRDVEHMLRLFPNLRKLDVCVILADEYCRLDTVQSLTPLNSLLGVLSAYDERYFTGFGGTNCIVESKRVMAPELNHYCGMLIGLVCRLPALDGLRVCAQSVDGVNESIGAIADTGVGQEHISHLQRLIVRPLDY</sequence>
<organism evidence="2 3">
    <name type="scientific">Coemansia aciculifera</name>
    <dbReference type="NCBI Taxonomy" id="417176"/>
    <lineage>
        <taxon>Eukaryota</taxon>
        <taxon>Fungi</taxon>
        <taxon>Fungi incertae sedis</taxon>
        <taxon>Zoopagomycota</taxon>
        <taxon>Kickxellomycotina</taxon>
        <taxon>Kickxellomycetes</taxon>
        <taxon>Kickxellales</taxon>
        <taxon>Kickxellaceae</taxon>
        <taxon>Coemansia</taxon>
    </lineage>
</organism>
<feature type="region of interest" description="Disordered" evidence="1">
    <location>
        <begin position="110"/>
        <end position="146"/>
    </location>
</feature>
<evidence type="ECO:0000256" key="1">
    <source>
        <dbReference type="SAM" id="MobiDB-lite"/>
    </source>
</evidence>
<comment type="caution">
    <text evidence="2">The sequence shown here is derived from an EMBL/GenBank/DDBJ whole genome shotgun (WGS) entry which is preliminary data.</text>
</comment>
<evidence type="ECO:0000313" key="2">
    <source>
        <dbReference type="EMBL" id="KAJ2864228.1"/>
    </source>
</evidence>
<accession>A0A9W8IHV2</accession>
<proteinExistence type="predicted"/>
<dbReference type="EMBL" id="JANBUY010000094">
    <property type="protein sequence ID" value="KAJ2864228.1"/>
    <property type="molecule type" value="Genomic_DNA"/>
</dbReference>
<keyword evidence="3" id="KW-1185">Reference proteome</keyword>
<dbReference type="AlphaFoldDB" id="A0A9W8IHV2"/>
<name>A0A9W8IHV2_9FUNG</name>
<reference evidence="2" key="1">
    <citation type="submission" date="2022-07" db="EMBL/GenBank/DDBJ databases">
        <title>Phylogenomic reconstructions and comparative analyses of Kickxellomycotina fungi.</title>
        <authorList>
            <person name="Reynolds N.K."/>
            <person name="Stajich J.E."/>
            <person name="Barry K."/>
            <person name="Grigoriev I.V."/>
            <person name="Crous P."/>
            <person name="Smith M.E."/>
        </authorList>
    </citation>
    <scope>NUCLEOTIDE SEQUENCE</scope>
    <source>
        <strain evidence="2">RSA 476</strain>
    </source>
</reference>